<organism evidence="1 2">
    <name type="scientific">Panagrolaimus sp. PS1159</name>
    <dbReference type="NCBI Taxonomy" id="55785"/>
    <lineage>
        <taxon>Eukaryota</taxon>
        <taxon>Metazoa</taxon>
        <taxon>Ecdysozoa</taxon>
        <taxon>Nematoda</taxon>
        <taxon>Chromadorea</taxon>
        <taxon>Rhabditida</taxon>
        <taxon>Tylenchina</taxon>
        <taxon>Panagrolaimomorpha</taxon>
        <taxon>Panagrolaimoidea</taxon>
        <taxon>Panagrolaimidae</taxon>
        <taxon>Panagrolaimus</taxon>
    </lineage>
</organism>
<name>A0AC35FDB4_9BILA</name>
<dbReference type="Proteomes" id="UP000887580">
    <property type="component" value="Unplaced"/>
</dbReference>
<evidence type="ECO:0000313" key="2">
    <source>
        <dbReference type="WBParaSite" id="PS1159_v2.g16328.t1"/>
    </source>
</evidence>
<protein>
    <submittedName>
        <fullName evidence="2">3'-5' exonuclease domain-containing protein</fullName>
    </submittedName>
</protein>
<sequence length="159" mass="18827">MTTEKWKKFFEQLFHPEITIVGFATNHDIRYLYARFVFLRKMLQNHQRIFCLSKLSISIRKNKDAFKVAFNGNSFDNGGIAGLADVILEIKMNKKYQEMDWAARPLSVEQKYYAIKDALVPYLIQEEIFYRIESNFPFDEAVEIMNNGHMDMSNLKTYM</sequence>
<accession>A0AC35FDB4</accession>
<evidence type="ECO:0000313" key="1">
    <source>
        <dbReference type="Proteomes" id="UP000887580"/>
    </source>
</evidence>
<dbReference type="WBParaSite" id="PS1159_v2.g16328.t1">
    <property type="protein sequence ID" value="PS1159_v2.g16328.t1"/>
    <property type="gene ID" value="PS1159_v2.g16328"/>
</dbReference>
<proteinExistence type="predicted"/>
<reference evidence="2" key="1">
    <citation type="submission" date="2022-11" db="UniProtKB">
        <authorList>
            <consortium name="WormBaseParasite"/>
        </authorList>
    </citation>
    <scope>IDENTIFICATION</scope>
</reference>